<dbReference type="PRINTS" id="PR00120">
    <property type="entry name" value="HATPASE"/>
</dbReference>
<dbReference type="EMBL" id="JALNTZ010003728">
    <property type="protein sequence ID" value="KAJ3616145.1"/>
    <property type="molecule type" value="Genomic_DNA"/>
</dbReference>
<dbReference type="InterPro" id="IPR036412">
    <property type="entry name" value="HAD-like_sf"/>
</dbReference>
<evidence type="ECO:0000256" key="3">
    <source>
        <dbReference type="ARBA" id="ARBA00022692"/>
    </source>
</evidence>
<name>A0AA38HH14_9CUCU</name>
<dbReference type="GO" id="GO:0005524">
    <property type="term" value="F:ATP binding"/>
    <property type="evidence" value="ECO:0007669"/>
    <property type="project" value="InterPro"/>
</dbReference>
<dbReference type="Pfam" id="PF13246">
    <property type="entry name" value="Cation_ATPase"/>
    <property type="match status" value="1"/>
</dbReference>
<dbReference type="SUPFAM" id="SSF81660">
    <property type="entry name" value="Metal cation-transporting ATPase, ATP-binding domain N"/>
    <property type="match status" value="1"/>
</dbReference>
<keyword evidence="4 6" id="KW-1133">Transmembrane helix</keyword>
<dbReference type="InterPro" id="IPR023214">
    <property type="entry name" value="HAD_sf"/>
</dbReference>
<evidence type="ECO:0000256" key="1">
    <source>
        <dbReference type="ARBA" id="ARBA00004651"/>
    </source>
</evidence>
<protein>
    <submittedName>
        <fullName evidence="7">Uncharacterized protein</fullName>
    </submittedName>
</protein>
<sequence>MMSTVNDIDGVKHTFTKGAIDQLLKQCTHILIDDVERKITEQDVTTLLAAANDLSSDALRVLAFAYHTKYDDLPENEFEQQLTYVGAVAMIDPVRKSAIEAVAQAHDAGIDVVMITGDHAVTALAIGRDLDLAHSDYEVMTSEKLQRMSNKELLRVIEQIHIFARVNPEHKVRIVEALQAKGNITSMTGDGVNDAPSLAKADIGVAMGITGTDVSKQASDIILTDDNFETIIKGVYEGRNVFQKIRRAVAFVLGINLANVLSIFVLSLINHVSPLEASDIL</sequence>
<dbReference type="GO" id="GO:0005886">
    <property type="term" value="C:plasma membrane"/>
    <property type="evidence" value="ECO:0007669"/>
    <property type="project" value="UniProtKB-SubCell"/>
</dbReference>
<dbReference type="SUPFAM" id="SSF56784">
    <property type="entry name" value="HAD-like"/>
    <property type="match status" value="1"/>
</dbReference>
<feature type="transmembrane region" description="Helical" evidence="6">
    <location>
        <begin position="248"/>
        <end position="269"/>
    </location>
</feature>
<evidence type="ECO:0000313" key="7">
    <source>
        <dbReference type="EMBL" id="KAJ3616145.1"/>
    </source>
</evidence>
<evidence type="ECO:0000256" key="2">
    <source>
        <dbReference type="ARBA" id="ARBA00022475"/>
    </source>
</evidence>
<keyword evidence="5 6" id="KW-0472">Membrane</keyword>
<proteinExistence type="predicted"/>
<evidence type="ECO:0000256" key="5">
    <source>
        <dbReference type="ARBA" id="ARBA00023136"/>
    </source>
</evidence>
<evidence type="ECO:0000313" key="8">
    <source>
        <dbReference type="Proteomes" id="UP001168821"/>
    </source>
</evidence>
<gene>
    <name evidence="7" type="ORF">Zmor_012037</name>
</gene>
<dbReference type="InterPro" id="IPR023299">
    <property type="entry name" value="ATPase_P-typ_cyto_dom_N"/>
</dbReference>
<evidence type="ECO:0000256" key="6">
    <source>
        <dbReference type="SAM" id="Phobius"/>
    </source>
</evidence>
<dbReference type="PANTHER" id="PTHR43294:SF21">
    <property type="entry name" value="CATION TRANSPORTING ATPASE"/>
    <property type="match status" value="1"/>
</dbReference>
<reference evidence="7" key="1">
    <citation type="journal article" date="2023" name="G3 (Bethesda)">
        <title>Whole genome assemblies of Zophobas morio and Tenebrio molitor.</title>
        <authorList>
            <person name="Kaur S."/>
            <person name="Stinson S.A."/>
            <person name="diCenzo G.C."/>
        </authorList>
    </citation>
    <scope>NUCLEOTIDE SEQUENCE</scope>
    <source>
        <strain evidence="7">QUZm001</strain>
    </source>
</reference>
<organism evidence="7 8">
    <name type="scientific">Zophobas morio</name>
    <dbReference type="NCBI Taxonomy" id="2755281"/>
    <lineage>
        <taxon>Eukaryota</taxon>
        <taxon>Metazoa</taxon>
        <taxon>Ecdysozoa</taxon>
        <taxon>Arthropoda</taxon>
        <taxon>Hexapoda</taxon>
        <taxon>Insecta</taxon>
        <taxon>Pterygota</taxon>
        <taxon>Neoptera</taxon>
        <taxon>Endopterygota</taxon>
        <taxon>Coleoptera</taxon>
        <taxon>Polyphaga</taxon>
        <taxon>Cucujiformia</taxon>
        <taxon>Tenebrionidae</taxon>
        <taxon>Zophobas</taxon>
    </lineage>
</organism>
<dbReference type="Gene3D" id="3.40.1110.10">
    <property type="entry name" value="Calcium-transporting ATPase, cytoplasmic domain N"/>
    <property type="match status" value="1"/>
</dbReference>
<keyword evidence="8" id="KW-1185">Reference proteome</keyword>
<keyword evidence="3 6" id="KW-0812">Transmembrane</keyword>
<accession>A0AA38HH14</accession>
<dbReference type="GO" id="GO:0016887">
    <property type="term" value="F:ATP hydrolysis activity"/>
    <property type="evidence" value="ECO:0007669"/>
    <property type="project" value="InterPro"/>
</dbReference>
<keyword evidence="2" id="KW-1003">Cell membrane</keyword>
<dbReference type="Gene3D" id="3.40.50.1000">
    <property type="entry name" value="HAD superfamily/HAD-like"/>
    <property type="match status" value="1"/>
</dbReference>
<dbReference type="Proteomes" id="UP001168821">
    <property type="component" value="Unassembled WGS sequence"/>
</dbReference>
<dbReference type="Gene3D" id="1.20.1110.10">
    <property type="entry name" value="Calcium-transporting ATPase, transmembrane domain"/>
    <property type="match status" value="1"/>
</dbReference>
<comment type="subcellular location">
    <subcellularLocation>
        <location evidence="1">Cell membrane</location>
        <topology evidence="1">Multi-pass membrane protein</topology>
    </subcellularLocation>
</comment>
<dbReference type="InterPro" id="IPR001757">
    <property type="entry name" value="P_typ_ATPase"/>
</dbReference>
<dbReference type="InterPro" id="IPR050510">
    <property type="entry name" value="Cation_transp_ATPase_P-type"/>
</dbReference>
<dbReference type="PANTHER" id="PTHR43294">
    <property type="entry name" value="SODIUM/POTASSIUM-TRANSPORTING ATPASE SUBUNIT ALPHA"/>
    <property type="match status" value="1"/>
</dbReference>
<dbReference type="AlphaFoldDB" id="A0AA38HH14"/>
<dbReference type="NCBIfam" id="TIGR01494">
    <property type="entry name" value="ATPase_P-type"/>
    <property type="match status" value="1"/>
</dbReference>
<dbReference type="PRINTS" id="PR00119">
    <property type="entry name" value="CATATPASE"/>
</dbReference>
<comment type="caution">
    <text evidence="7">The sequence shown here is derived from an EMBL/GenBank/DDBJ whole genome shotgun (WGS) entry which is preliminary data.</text>
</comment>
<evidence type="ECO:0000256" key="4">
    <source>
        <dbReference type="ARBA" id="ARBA00022989"/>
    </source>
</evidence>